<dbReference type="Gene3D" id="3.30.505.10">
    <property type="entry name" value="SH2 domain"/>
    <property type="match status" value="1"/>
</dbReference>
<dbReference type="EMBL" id="JAROKS010000008">
    <property type="protein sequence ID" value="KAK1801854.1"/>
    <property type="molecule type" value="Genomic_DNA"/>
</dbReference>
<dbReference type="Pfam" id="PF00017">
    <property type="entry name" value="SH2"/>
    <property type="match status" value="1"/>
</dbReference>
<evidence type="ECO:0000259" key="9">
    <source>
        <dbReference type="PROSITE" id="PS50225"/>
    </source>
</evidence>
<dbReference type="InterPro" id="IPR001496">
    <property type="entry name" value="SOCS_box"/>
</dbReference>
<keyword evidence="2" id="KW-0341">Growth regulation</keyword>
<evidence type="ECO:0000313" key="11">
    <source>
        <dbReference type="Proteomes" id="UP001239994"/>
    </source>
</evidence>
<keyword evidence="3" id="KW-0734">Signal transduction inhibitor</keyword>
<evidence type="ECO:0000259" key="8">
    <source>
        <dbReference type="PROSITE" id="PS50001"/>
    </source>
</evidence>
<dbReference type="InterPro" id="IPR000980">
    <property type="entry name" value="SH2"/>
</dbReference>
<accession>A0AAD8ZM20</accession>
<reference evidence="10" key="1">
    <citation type="submission" date="2023-03" db="EMBL/GenBank/DDBJ databases">
        <title>Electrophorus voltai genome.</title>
        <authorList>
            <person name="Bian C."/>
        </authorList>
    </citation>
    <scope>NUCLEOTIDE SEQUENCE</scope>
    <source>
        <strain evidence="10">CB-2022</strain>
        <tissue evidence="10">Muscle</tissue>
    </source>
</reference>
<keyword evidence="11" id="KW-1185">Reference proteome</keyword>
<evidence type="ECO:0000256" key="2">
    <source>
        <dbReference type="ARBA" id="ARBA00022604"/>
    </source>
</evidence>
<dbReference type="PROSITE" id="PS50225">
    <property type="entry name" value="SOCS"/>
    <property type="match status" value="1"/>
</dbReference>
<dbReference type="PANTHER" id="PTHR10155:SF7">
    <property type="entry name" value="SUPPRESSOR OF CYTOKINE SIGNALING 2"/>
    <property type="match status" value="1"/>
</dbReference>
<comment type="caution">
    <text evidence="10">The sequence shown here is derived from an EMBL/GenBank/DDBJ whole genome shotgun (WGS) entry which is preliminary data.</text>
</comment>
<dbReference type="SUPFAM" id="SSF158235">
    <property type="entry name" value="SOCS box-like"/>
    <property type="match status" value="1"/>
</dbReference>
<evidence type="ECO:0000256" key="6">
    <source>
        <dbReference type="PROSITE-ProRule" id="PRU00191"/>
    </source>
</evidence>
<dbReference type="GO" id="GO:0046935">
    <property type="term" value="F:1-phosphatidylinositol-3-kinase regulator activity"/>
    <property type="evidence" value="ECO:0007669"/>
    <property type="project" value="TreeGrafter"/>
</dbReference>
<evidence type="ECO:0000256" key="1">
    <source>
        <dbReference type="ARBA" id="ARBA00004906"/>
    </source>
</evidence>
<proteinExistence type="predicted"/>
<name>A0AAD8ZM20_9TELE</name>
<dbReference type="SMART" id="SM00252">
    <property type="entry name" value="SH2"/>
    <property type="match status" value="1"/>
</dbReference>
<keyword evidence="4" id="KW-0833">Ubl conjugation pathway</keyword>
<keyword evidence="5 6" id="KW-0727">SH2 domain</keyword>
<feature type="domain" description="SOCS box" evidence="9">
    <location>
        <begin position="250"/>
        <end position="296"/>
    </location>
</feature>
<evidence type="ECO:0000313" key="10">
    <source>
        <dbReference type="EMBL" id="KAK1801854.1"/>
    </source>
</evidence>
<comment type="pathway">
    <text evidence="1">Protein modification; protein ubiquitination.</text>
</comment>
<protein>
    <recommendedName>
        <fullName evidence="12">Cytokine-inducible SH2-containing protein</fullName>
    </recommendedName>
</protein>
<dbReference type="SMART" id="SM00253">
    <property type="entry name" value="SOCS"/>
    <property type="match status" value="1"/>
</dbReference>
<evidence type="ECO:0008006" key="12">
    <source>
        <dbReference type="Google" id="ProtNLM"/>
    </source>
</evidence>
<dbReference type="InterPro" id="IPR036860">
    <property type="entry name" value="SH2_dom_sf"/>
</dbReference>
<dbReference type="GO" id="GO:0035556">
    <property type="term" value="P:intracellular signal transduction"/>
    <property type="evidence" value="ECO:0007669"/>
    <property type="project" value="InterPro"/>
</dbReference>
<dbReference type="PROSITE" id="PS50001">
    <property type="entry name" value="SH2"/>
    <property type="match status" value="1"/>
</dbReference>
<feature type="domain" description="SH2" evidence="8">
    <location>
        <begin position="143"/>
        <end position="255"/>
    </location>
</feature>
<dbReference type="SUPFAM" id="SSF55550">
    <property type="entry name" value="SH2 domain"/>
    <property type="match status" value="1"/>
</dbReference>
<dbReference type="GO" id="GO:0005942">
    <property type="term" value="C:phosphatidylinositol 3-kinase complex"/>
    <property type="evidence" value="ECO:0007669"/>
    <property type="project" value="TreeGrafter"/>
</dbReference>
<dbReference type="Proteomes" id="UP001239994">
    <property type="component" value="Unassembled WGS sequence"/>
</dbReference>
<evidence type="ECO:0000256" key="7">
    <source>
        <dbReference type="SAM" id="MobiDB-lite"/>
    </source>
</evidence>
<gene>
    <name evidence="10" type="ORF">P4O66_022204</name>
</gene>
<dbReference type="PANTHER" id="PTHR10155">
    <property type="entry name" value="PHOSPHATIDYLINOSITOL 3-KINASE REGULATORY SUBUNIT"/>
    <property type="match status" value="1"/>
</dbReference>
<dbReference type="GO" id="GO:0046854">
    <property type="term" value="P:phosphatidylinositol phosphate biosynthetic process"/>
    <property type="evidence" value="ECO:0007669"/>
    <property type="project" value="TreeGrafter"/>
</dbReference>
<evidence type="ECO:0000256" key="3">
    <source>
        <dbReference type="ARBA" id="ARBA00022700"/>
    </source>
</evidence>
<organism evidence="10 11">
    <name type="scientific">Electrophorus voltai</name>
    <dbReference type="NCBI Taxonomy" id="2609070"/>
    <lineage>
        <taxon>Eukaryota</taxon>
        <taxon>Metazoa</taxon>
        <taxon>Chordata</taxon>
        <taxon>Craniata</taxon>
        <taxon>Vertebrata</taxon>
        <taxon>Euteleostomi</taxon>
        <taxon>Actinopterygii</taxon>
        <taxon>Neopterygii</taxon>
        <taxon>Teleostei</taxon>
        <taxon>Ostariophysi</taxon>
        <taxon>Gymnotiformes</taxon>
        <taxon>Gymnotoidei</taxon>
        <taxon>Gymnotidae</taxon>
        <taxon>Electrophorus</taxon>
    </lineage>
</organism>
<dbReference type="PRINTS" id="PR00401">
    <property type="entry name" value="SH2DOMAIN"/>
</dbReference>
<evidence type="ECO:0000256" key="4">
    <source>
        <dbReference type="ARBA" id="ARBA00022786"/>
    </source>
</evidence>
<feature type="compositionally biased region" description="Basic and acidic residues" evidence="7">
    <location>
        <begin position="72"/>
        <end position="85"/>
    </location>
</feature>
<dbReference type="GO" id="GO:0009968">
    <property type="term" value="P:negative regulation of signal transduction"/>
    <property type="evidence" value="ECO:0007669"/>
    <property type="project" value="UniProtKB-KW"/>
</dbReference>
<feature type="region of interest" description="Disordered" evidence="7">
    <location>
        <begin position="65"/>
        <end position="85"/>
    </location>
</feature>
<dbReference type="Gene3D" id="1.10.750.20">
    <property type="entry name" value="SOCS box"/>
    <property type="match status" value="1"/>
</dbReference>
<sequence>MIFPNVLVLASSRSWMGHTQCISKATETEAPPTHSGDCGLDGPAPTLPLSCRVPLPNLRGEKCPAAGGVRSPELEPSREASTHDAERLRGAMTHLYESGEDRDHCTYRVVLGSGWFVVARHATTAPHHISSPLSRCAGHVAGWYWGSVTASEAKRLLLEAVDGTFLLRDSSNPAYLLTLSVRTALGTTHLRIEYAGGNFGFDSAAVARPRLRQFKGAVDLVQHYALAHRREAESGHAPAQVGPETPLQLKLTRPLCKAAPSLQHLCRVAINRHSRNHTALSLPGPLTHYLMEYPFLL</sequence>
<evidence type="ECO:0000256" key="5">
    <source>
        <dbReference type="ARBA" id="ARBA00022999"/>
    </source>
</evidence>
<dbReference type="Pfam" id="PF07525">
    <property type="entry name" value="SOCS_box"/>
    <property type="match status" value="1"/>
</dbReference>
<dbReference type="SMART" id="SM00969">
    <property type="entry name" value="SOCS_box"/>
    <property type="match status" value="1"/>
</dbReference>
<dbReference type="AlphaFoldDB" id="A0AAD8ZM20"/>
<dbReference type="InterPro" id="IPR036036">
    <property type="entry name" value="SOCS_box-like_dom_sf"/>
</dbReference>